<keyword evidence="1" id="KW-0812">Transmembrane</keyword>
<feature type="signal peptide" evidence="2">
    <location>
        <begin position="1"/>
        <end position="34"/>
    </location>
</feature>
<dbReference type="EMBL" id="SNXZ01000001">
    <property type="protein sequence ID" value="TDQ04204.1"/>
    <property type="molecule type" value="Genomic_DNA"/>
</dbReference>
<accession>A0A4R6SK46</accession>
<dbReference type="SUPFAM" id="SSF103473">
    <property type="entry name" value="MFS general substrate transporter"/>
    <property type="match status" value="1"/>
</dbReference>
<evidence type="ECO:0000313" key="4">
    <source>
        <dbReference type="Proteomes" id="UP000295444"/>
    </source>
</evidence>
<sequence length="389" mass="37582">MTATVIPQVSATRSAAALGVAAAAMSAAMGTASAAATLVFGDRLGLAWAGVPAMLGIVGTAAGSMAVARLVSVFGPRSGLGGGYLLGAAGIALAALVTLGGAGPVASALFVGLGMVLLGTGNAAAQLSRYVAAERHTPGRQGSAIALVVWITTIGAVGGPLLLGPATTLAGAAEGAFVLAACCAGLAAVVVAAVPRAARPAPVRATPGRLFATSTARRAFAAMAAAQVVMVGVMTATPMTMHVHGSTTTMIGAVLSAHTFGMFAPSPVTGYLVDRLGPIKVVWLGFAVLVLACAGTTVTAGGSQAVALFLLGLGWNLCFIAGSGVLAAGLPAEGKLKVEAKVEAAVWTMAAAAALSSTVVLSLGGPVTLAIAATAVVGVAALVVRVGVR</sequence>
<dbReference type="Gene3D" id="1.20.1250.20">
    <property type="entry name" value="MFS general substrate transporter like domains"/>
    <property type="match status" value="1"/>
</dbReference>
<feature type="transmembrane region" description="Helical" evidence="1">
    <location>
        <begin position="144"/>
        <end position="163"/>
    </location>
</feature>
<dbReference type="PANTHER" id="PTHR23534:SF1">
    <property type="entry name" value="MAJOR FACILITATOR SUPERFAMILY PROTEIN"/>
    <property type="match status" value="1"/>
</dbReference>
<keyword evidence="1" id="KW-0472">Membrane</keyword>
<dbReference type="AlphaFoldDB" id="A0A4R6SK46"/>
<dbReference type="InterPro" id="IPR036259">
    <property type="entry name" value="MFS_trans_sf"/>
</dbReference>
<feature type="transmembrane region" description="Helical" evidence="1">
    <location>
        <begin position="175"/>
        <end position="198"/>
    </location>
</feature>
<proteinExistence type="predicted"/>
<feature type="transmembrane region" description="Helical" evidence="1">
    <location>
        <begin position="281"/>
        <end position="300"/>
    </location>
</feature>
<organism evidence="3 4">
    <name type="scientific">Labedaea rhizosphaerae</name>
    <dbReference type="NCBI Taxonomy" id="598644"/>
    <lineage>
        <taxon>Bacteria</taxon>
        <taxon>Bacillati</taxon>
        <taxon>Actinomycetota</taxon>
        <taxon>Actinomycetes</taxon>
        <taxon>Pseudonocardiales</taxon>
        <taxon>Pseudonocardiaceae</taxon>
        <taxon>Labedaea</taxon>
    </lineage>
</organism>
<feature type="transmembrane region" description="Helical" evidence="1">
    <location>
        <begin position="108"/>
        <end position="132"/>
    </location>
</feature>
<dbReference type="Pfam" id="PF07690">
    <property type="entry name" value="MFS_1"/>
    <property type="match status" value="1"/>
</dbReference>
<feature type="transmembrane region" description="Helical" evidence="1">
    <location>
        <begin position="83"/>
        <end position="102"/>
    </location>
</feature>
<feature type="transmembrane region" description="Helical" evidence="1">
    <location>
        <begin position="219"/>
        <end position="239"/>
    </location>
</feature>
<feature type="transmembrane region" description="Helical" evidence="1">
    <location>
        <begin position="51"/>
        <end position="71"/>
    </location>
</feature>
<feature type="transmembrane region" description="Helical" evidence="1">
    <location>
        <begin position="344"/>
        <end position="363"/>
    </location>
</feature>
<feature type="transmembrane region" description="Helical" evidence="1">
    <location>
        <begin position="251"/>
        <end position="274"/>
    </location>
</feature>
<protein>
    <submittedName>
        <fullName evidence="3">MFS transporter</fullName>
    </submittedName>
</protein>
<reference evidence="3 4" key="1">
    <citation type="submission" date="2019-03" db="EMBL/GenBank/DDBJ databases">
        <title>Genomic Encyclopedia of Type Strains, Phase IV (KMG-IV): sequencing the most valuable type-strain genomes for metagenomic binning, comparative biology and taxonomic classification.</title>
        <authorList>
            <person name="Goeker M."/>
        </authorList>
    </citation>
    <scope>NUCLEOTIDE SEQUENCE [LARGE SCALE GENOMIC DNA]</scope>
    <source>
        <strain evidence="3 4">DSM 45361</strain>
    </source>
</reference>
<feature type="chain" id="PRO_5020492318" evidence="2">
    <location>
        <begin position="35"/>
        <end position="389"/>
    </location>
</feature>
<evidence type="ECO:0000313" key="3">
    <source>
        <dbReference type="EMBL" id="TDQ04204.1"/>
    </source>
</evidence>
<gene>
    <name evidence="3" type="ORF">EV186_101146</name>
</gene>
<evidence type="ECO:0000256" key="1">
    <source>
        <dbReference type="SAM" id="Phobius"/>
    </source>
</evidence>
<comment type="caution">
    <text evidence="3">The sequence shown here is derived from an EMBL/GenBank/DDBJ whole genome shotgun (WGS) entry which is preliminary data.</text>
</comment>
<name>A0A4R6SK46_LABRH</name>
<dbReference type="Proteomes" id="UP000295444">
    <property type="component" value="Unassembled WGS sequence"/>
</dbReference>
<keyword evidence="4" id="KW-1185">Reference proteome</keyword>
<evidence type="ECO:0000256" key="2">
    <source>
        <dbReference type="SAM" id="SignalP"/>
    </source>
</evidence>
<dbReference type="GO" id="GO:0022857">
    <property type="term" value="F:transmembrane transporter activity"/>
    <property type="evidence" value="ECO:0007669"/>
    <property type="project" value="InterPro"/>
</dbReference>
<feature type="transmembrane region" description="Helical" evidence="1">
    <location>
        <begin position="369"/>
        <end position="388"/>
    </location>
</feature>
<feature type="transmembrane region" description="Helical" evidence="1">
    <location>
        <begin position="306"/>
        <end position="332"/>
    </location>
</feature>
<dbReference type="RefSeq" id="WP_166658974.1">
    <property type="nucleotide sequence ID" value="NZ_SNXZ01000001.1"/>
</dbReference>
<keyword evidence="2" id="KW-0732">Signal</keyword>
<dbReference type="InterPro" id="IPR011701">
    <property type="entry name" value="MFS"/>
</dbReference>
<keyword evidence="1" id="KW-1133">Transmembrane helix</keyword>
<dbReference type="PANTHER" id="PTHR23534">
    <property type="entry name" value="MFS PERMEASE"/>
    <property type="match status" value="1"/>
</dbReference>